<sequence>MAGRVRTAAVWVPPLQEGEHSRNTITELQGQEPVLCQGTPSQRPLLGATGQGQKSPRTEQVLEWLFISQEHPETTKSWGIHTPYLMSSSGWNKKSYVWCRPGAQAELTQTKSGKLMIIQSGSRRTKASQEAWQKALNALHLEKCVFLVQVMLLRDKMFVNVAHMERC</sequence>
<dbReference type="Proteomes" id="UP000694564">
    <property type="component" value="Chromosome 8"/>
</dbReference>
<name>A0A8D2CWL9_SCIVU</name>
<reference evidence="1" key="2">
    <citation type="submission" date="2025-09" db="UniProtKB">
        <authorList>
            <consortium name="Ensembl"/>
        </authorList>
    </citation>
    <scope>IDENTIFICATION</scope>
</reference>
<proteinExistence type="predicted"/>
<keyword evidence="2" id="KW-1185">Reference proteome</keyword>
<evidence type="ECO:0000313" key="1">
    <source>
        <dbReference type="Ensembl" id="ENSSVLP00005015833.1"/>
    </source>
</evidence>
<dbReference type="Ensembl" id="ENSSVLT00005017588.1">
    <property type="protein sequence ID" value="ENSSVLP00005015833.1"/>
    <property type="gene ID" value="ENSSVLG00005012543.1"/>
</dbReference>
<organism evidence="1 2">
    <name type="scientific">Sciurus vulgaris</name>
    <name type="common">Eurasian red squirrel</name>
    <dbReference type="NCBI Taxonomy" id="55149"/>
    <lineage>
        <taxon>Eukaryota</taxon>
        <taxon>Metazoa</taxon>
        <taxon>Chordata</taxon>
        <taxon>Craniata</taxon>
        <taxon>Vertebrata</taxon>
        <taxon>Euteleostomi</taxon>
        <taxon>Mammalia</taxon>
        <taxon>Eutheria</taxon>
        <taxon>Euarchontoglires</taxon>
        <taxon>Glires</taxon>
        <taxon>Rodentia</taxon>
        <taxon>Sciuromorpha</taxon>
        <taxon>Sciuridae</taxon>
        <taxon>Sciurinae</taxon>
        <taxon>Sciurini</taxon>
        <taxon>Sciurus</taxon>
    </lineage>
</organism>
<dbReference type="AlphaFoldDB" id="A0A8D2CWL9"/>
<evidence type="ECO:0000313" key="2">
    <source>
        <dbReference type="Proteomes" id="UP000694564"/>
    </source>
</evidence>
<reference evidence="1" key="1">
    <citation type="submission" date="2025-08" db="UniProtKB">
        <authorList>
            <consortium name="Ensembl"/>
        </authorList>
    </citation>
    <scope>IDENTIFICATION</scope>
</reference>
<accession>A0A8D2CWL9</accession>
<dbReference type="GeneTree" id="ENSGT00940000163459"/>
<protein>
    <submittedName>
        <fullName evidence="1">Zinc finger protein 268</fullName>
    </submittedName>
</protein>